<dbReference type="AlphaFoldDB" id="A0ABD1JHB3"/>
<evidence type="ECO:0000313" key="3">
    <source>
        <dbReference type="Proteomes" id="UP001591681"/>
    </source>
</evidence>
<keyword evidence="3" id="KW-1185">Reference proteome</keyword>
<name>A0ABD1JHB3_9TELE</name>
<dbReference type="Proteomes" id="UP001591681">
    <property type="component" value="Unassembled WGS sequence"/>
</dbReference>
<dbReference type="InterPro" id="IPR036284">
    <property type="entry name" value="GGL_sf"/>
</dbReference>
<accession>A0ABD1JHB3</accession>
<evidence type="ECO:0000259" key="1">
    <source>
        <dbReference type="PROSITE" id="PS50058"/>
    </source>
</evidence>
<dbReference type="InterPro" id="IPR015898">
    <property type="entry name" value="G-protein_gamma-like_dom"/>
</dbReference>
<comment type="caution">
    <text evidence="2">The sequence shown here is derived from an EMBL/GenBank/DDBJ whole genome shotgun (WGS) entry which is preliminary data.</text>
</comment>
<dbReference type="SMART" id="SM00224">
    <property type="entry name" value="GGL"/>
    <property type="match status" value="1"/>
</dbReference>
<gene>
    <name evidence="2" type="ORF">ACEWY4_017501</name>
</gene>
<dbReference type="PANTHER" id="PTHR15936">
    <property type="entry name" value="GUANINE NUCLEOTIDE-BINDING PROTEIN G I /G S /G O GAMMA-13 SUBUNIT"/>
    <property type="match status" value="1"/>
</dbReference>
<reference evidence="2 3" key="1">
    <citation type="submission" date="2024-09" db="EMBL/GenBank/DDBJ databases">
        <title>A chromosome-level genome assembly of Gray's grenadier anchovy, Coilia grayii.</title>
        <authorList>
            <person name="Fu Z."/>
        </authorList>
    </citation>
    <scope>NUCLEOTIDE SEQUENCE [LARGE SCALE GENOMIC DNA]</scope>
    <source>
        <strain evidence="2">G4</strain>
        <tissue evidence="2">Muscle</tissue>
    </source>
</reference>
<dbReference type="SUPFAM" id="SSF48670">
    <property type="entry name" value="Transducin (heterotrimeric G protein), gamma chain"/>
    <property type="match status" value="1"/>
</dbReference>
<dbReference type="InterPro" id="IPR039227">
    <property type="entry name" value="GNG13"/>
</dbReference>
<proteinExistence type="predicted"/>
<feature type="domain" description="G protein gamma" evidence="1">
    <location>
        <begin position="84"/>
        <end position="149"/>
    </location>
</feature>
<dbReference type="CDD" id="cd00068">
    <property type="entry name" value="GGL"/>
    <property type="match status" value="1"/>
</dbReference>
<dbReference type="EMBL" id="JBHFQA010000015">
    <property type="protein sequence ID" value="KAL2086442.1"/>
    <property type="molecule type" value="Genomic_DNA"/>
</dbReference>
<protein>
    <recommendedName>
        <fullName evidence="1">G protein gamma domain-containing protein</fullName>
    </recommendedName>
</protein>
<dbReference type="PANTHER" id="PTHR15936:SF2">
    <property type="entry name" value="GUANINE NUCLEOTIDE-BINDING PROTEIN G(I)_G(S)_G(O) SUBUNIT GAMMA-13"/>
    <property type="match status" value="1"/>
</dbReference>
<dbReference type="Gene3D" id="4.10.260.10">
    <property type="entry name" value="Transducin (heterotrimeric G protein), gamma chain"/>
    <property type="match status" value="1"/>
</dbReference>
<organism evidence="2 3">
    <name type="scientific">Coilia grayii</name>
    <name type="common">Gray's grenadier anchovy</name>
    <dbReference type="NCBI Taxonomy" id="363190"/>
    <lineage>
        <taxon>Eukaryota</taxon>
        <taxon>Metazoa</taxon>
        <taxon>Chordata</taxon>
        <taxon>Craniata</taxon>
        <taxon>Vertebrata</taxon>
        <taxon>Euteleostomi</taxon>
        <taxon>Actinopterygii</taxon>
        <taxon>Neopterygii</taxon>
        <taxon>Teleostei</taxon>
        <taxon>Clupei</taxon>
        <taxon>Clupeiformes</taxon>
        <taxon>Clupeoidei</taxon>
        <taxon>Engraulidae</taxon>
        <taxon>Coilinae</taxon>
        <taxon>Coilia</taxon>
    </lineage>
</organism>
<evidence type="ECO:0000313" key="2">
    <source>
        <dbReference type="EMBL" id="KAL2086442.1"/>
    </source>
</evidence>
<dbReference type="PROSITE" id="PS50058">
    <property type="entry name" value="G_PROTEIN_GAMMA"/>
    <property type="match status" value="1"/>
</dbReference>
<sequence length="149" mass="16270">MSCGDPWCGDTVTCVDPWCAVVTPGAVTCVDPCYGDTMTCGDPWCAVVTPGAETCVDPCYGDTMTCGTPGTVSCGDPWCRDTMDELDVHQMQREVESLKLQLQTNREKSSHTLTELVKWIEEGVANDPFLNADLLRNNPWVESSKCVLL</sequence>
<dbReference type="Pfam" id="PF00631">
    <property type="entry name" value="G-gamma"/>
    <property type="match status" value="1"/>
</dbReference>
<dbReference type="SMART" id="SM01224">
    <property type="entry name" value="G_gamma"/>
    <property type="match status" value="1"/>
</dbReference>